<dbReference type="Gene3D" id="2.60.40.10">
    <property type="entry name" value="Immunoglobulins"/>
    <property type="match status" value="1"/>
</dbReference>
<protein>
    <submittedName>
        <fullName evidence="4">DUF1616 domain-containing protein</fullName>
    </submittedName>
</protein>
<dbReference type="AlphaFoldDB" id="A0AA51YK44"/>
<name>A0AA51YK44_9EURY</name>
<dbReference type="InterPro" id="IPR011674">
    <property type="entry name" value="DUF1616"/>
</dbReference>
<keyword evidence="2" id="KW-1133">Transmembrane helix</keyword>
<feature type="transmembrane region" description="Helical" evidence="2">
    <location>
        <begin position="36"/>
        <end position="60"/>
    </location>
</feature>
<accession>A0AA51YK44</accession>
<evidence type="ECO:0000256" key="2">
    <source>
        <dbReference type="SAM" id="Phobius"/>
    </source>
</evidence>
<evidence type="ECO:0000313" key="4">
    <source>
        <dbReference type="EMBL" id="WMW23253.1"/>
    </source>
</evidence>
<reference evidence="4" key="1">
    <citation type="submission" date="2023-08" db="EMBL/GenBank/DDBJ databases">
        <title>Methanolobus mangrovi sp. nov. and Methanolobus sediminis sp. nov, two novel methylotrophic methanogens isolated from mangrove sediments in China.</title>
        <authorList>
            <person name="Zhou J."/>
        </authorList>
    </citation>
    <scope>NUCLEOTIDE SEQUENCE</scope>
    <source>
        <strain evidence="4">FTZ2</strain>
    </source>
</reference>
<feature type="region of interest" description="Disordered" evidence="1">
    <location>
        <begin position="173"/>
        <end position="192"/>
    </location>
</feature>
<feature type="transmembrane region" description="Helical" evidence="2">
    <location>
        <begin position="102"/>
        <end position="119"/>
    </location>
</feature>
<feature type="compositionally biased region" description="Low complexity" evidence="1">
    <location>
        <begin position="182"/>
        <end position="192"/>
    </location>
</feature>
<proteinExistence type="predicted"/>
<keyword evidence="2" id="KW-0812">Transmembrane</keyword>
<gene>
    <name evidence="4" type="ORF">RE476_05330</name>
</gene>
<dbReference type="Proteomes" id="UP001183006">
    <property type="component" value="Chromosome"/>
</dbReference>
<dbReference type="KEGG" id="mmav:RE476_05330"/>
<dbReference type="RefSeq" id="WP_309309369.1">
    <property type="nucleotide sequence ID" value="NZ_CP133594.1"/>
</dbReference>
<feature type="transmembrane region" description="Helical" evidence="2">
    <location>
        <begin position="72"/>
        <end position="90"/>
    </location>
</feature>
<keyword evidence="5" id="KW-1185">Reference proteome</keyword>
<evidence type="ECO:0000256" key="1">
    <source>
        <dbReference type="SAM" id="MobiDB-lite"/>
    </source>
</evidence>
<dbReference type="EMBL" id="CP133594">
    <property type="protein sequence ID" value="WMW23253.1"/>
    <property type="molecule type" value="Genomic_DNA"/>
</dbReference>
<feature type="domain" description="DUF1616" evidence="3">
    <location>
        <begin position="18"/>
        <end position="332"/>
    </location>
</feature>
<sequence length="904" mass="101958">MFGSNKCAYTQDLKLLLVASLLSVVFILIPPFNEIALVRILFALLIIFFIPGYAFISALFPSNKEISGIERFTLSVGFSIVIMVFDGFIVSLTEWKFRPNSITLSLVILTAIFIILIYISRKRLPENEQFSFSYSAFIQSLNSDDEVHTEVEETKYQSTEMDKRFSASNRKKISSVRKKNRTTPTEPNTNRIPPEITKALMIAMVLSIIIAGAMFAYAKATREKESFTALYILGPDGKAENYPENFSTSNPIHIIAGIENYEHADVNYILQAKLDGSVLDEIEVTLGHEDKWEQELVLTPTKFKQGRQKLEFALYKEEIGYFAYRSVHLWVTQEISTETIDTTDSKIINFIEMENPSMESDGGWTFISSNETSVIGNYLNESGIYTSRAFIINNTFEGYWGQGGYEQYYLQQEIYSNITEDVLLSVYLKDNYTGGTSGEDEYQFKRVTLNNLIVWSDGINGDEGWQHVVVPVTILEGKNTLTFALAQNRNMNLKAVEFSIDEVSFMPISSISPYMKEDNTVEFDLPVSKVLQLPQSVNENKFVVSWNGTDKGSGIYYYNIDYSTDGINWKRWLSKTTSISAEFEGEMGKTYYFKSRAVDNVLNEEMEHPLADASIKLDSTTPQIELDITPNPTSSTTYLTVESNKPLMEVKCLITPHTFGEAEYIKLSTSDNIKWTAKYTVKLEDDYDVEISAKDNANNTAYTFGTIYTDISAEELSINIDPEKTSDDVEISIIPSIALKEEPHVTVTDVYGHYLDVNLKSSSGNKYVYTVVMDDIMKDGVARVTVTAKTVNSHSLYETDTFIIDRVEPTIKSFNPSDGENVNTNSPAIIALFFDDRSGIDKSKIVLRINGIDVTKDSEITEIDYVSITYPTSGLVNGEVEVYLSVTDEAGNTKIKEWSFHVIS</sequence>
<evidence type="ECO:0000313" key="5">
    <source>
        <dbReference type="Proteomes" id="UP001183006"/>
    </source>
</evidence>
<feature type="transmembrane region" description="Helical" evidence="2">
    <location>
        <begin position="12"/>
        <end position="30"/>
    </location>
</feature>
<organism evidence="4 5">
    <name type="scientific">Methanolobus mangrovi</name>
    <dbReference type="NCBI Taxonomy" id="3072977"/>
    <lineage>
        <taxon>Archaea</taxon>
        <taxon>Methanobacteriati</taxon>
        <taxon>Methanobacteriota</taxon>
        <taxon>Stenosarchaea group</taxon>
        <taxon>Methanomicrobia</taxon>
        <taxon>Methanosarcinales</taxon>
        <taxon>Methanosarcinaceae</taxon>
        <taxon>Methanolobus</taxon>
    </lineage>
</organism>
<dbReference type="InterPro" id="IPR013783">
    <property type="entry name" value="Ig-like_fold"/>
</dbReference>
<dbReference type="Pfam" id="PF07760">
    <property type="entry name" value="DUF1616"/>
    <property type="match status" value="1"/>
</dbReference>
<keyword evidence="2" id="KW-0472">Membrane</keyword>
<feature type="transmembrane region" description="Helical" evidence="2">
    <location>
        <begin position="199"/>
        <end position="218"/>
    </location>
</feature>
<evidence type="ECO:0000259" key="3">
    <source>
        <dbReference type="Pfam" id="PF07760"/>
    </source>
</evidence>
<dbReference type="GeneID" id="84229541"/>